<feature type="compositionally biased region" description="Polar residues" evidence="1">
    <location>
        <begin position="1"/>
        <end position="12"/>
    </location>
</feature>
<dbReference type="VEuPathDB" id="ToxoDB:EMWEY_00011560"/>
<sequence length="880" mass="93213">MQHLSTETTSRETASNAAHSTSTAASHALAVPAALVVAEGSNCESQNAGEGTSHRQQFGLIDGKQQDQQEQKLTYQREQRCRDQPPPRTSGPLVLEGRVRYSFATRTVDSCQLQSLCSVQVQSDNINRTATSRSIYNGCSGGSGASTSSKGICSTAASCSLRGSSVFDSGREGASWGLNCEDTGSSDSSSSCNSNGGGTVYGNGSSIKGSICSPDDGHHAIPASLQASSATGPPSVVVNPREDAYRRVSCRSTDFSTSTSSGKSSNICCDAEENRLIPLLSATDIALLLRDYAAFIHQTERQLQQLQKLVQQQQVAKFGDDRPRQQQECLGLGWPNSSGRPLTGTTAFVRQQRQCQRHQQQQQPEEAKRLRRCIAEGAVVCHSLHSRLCLLLVESSSTAVTAAGSELLLGKLRRDFVQQQQQYTRLLRLLSSAADALSEQHESVHQRETEAIASIVSNAGSTPPGETSGGSFDATGPARIIWHSGHQGSPCTLPVDCLHFEDPQIQRQRENSLWNCWGDHAYNSSGEAANSCLHQPDRSLWLQGFSGALPPLFIGPSDPRTSVVDGASHEDLWEPAALIEVHEDYEKQQIISERKQQLQQLQQVEHCVAVLRELQLHVTEDVDRGNQRLHTVEEETEAAADHTEAGVGELAAAARNKTRWWGVQGGGAAALLGVGVGAVAGGPIGAAVGAIVGAVAGLSSGAALRGRHRERVNAAERSVRRRRAQRVKRSLISSTPGGLSTIQGSASGAISLGCFNQTREAGARTGSGTSLLWDPVGVPHYSSGARPCSAPGITSGRSNTCGPQAAGAGPTGSSDRPTFGEAVHEEGIGTEAKGALQSGQPKLVAGRNRQRHQRASIRLAGVQGTLGATGILPVMHFSPG</sequence>
<feature type="region of interest" description="Disordered" evidence="1">
    <location>
        <begin position="1"/>
        <end position="23"/>
    </location>
</feature>
<feature type="compositionally biased region" description="Basic and acidic residues" evidence="1">
    <location>
        <begin position="64"/>
        <end position="85"/>
    </location>
</feature>
<dbReference type="Proteomes" id="UP000030763">
    <property type="component" value="Unassembled WGS sequence"/>
</dbReference>
<gene>
    <name evidence="2" type="ORF">EMWEY_00011560</name>
</gene>
<reference evidence="2" key="1">
    <citation type="submission" date="2013-10" db="EMBL/GenBank/DDBJ databases">
        <title>Genomic analysis of the causative agents of coccidiosis in chickens.</title>
        <authorList>
            <person name="Reid A.J."/>
            <person name="Blake D."/>
            <person name="Billington K."/>
            <person name="Browne H."/>
            <person name="Dunn M."/>
            <person name="Hung S."/>
            <person name="Kawahara F."/>
            <person name="Miranda-Saavedra D."/>
            <person name="Mourier T."/>
            <person name="Nagra H."/>
            <person name="Otto T.D."/>
            <person name="Rawlings N."/>
            <person name="Sanchez A."/>
            <person name="Sanders M."/>
            <person name="Subramaniam C."/>
            <person name="Tay Y."/>
            <person name="Dear P."/>
            <person name="Doerig C."/>
            <person name="Gruber A."/>
            <person name="Parkinson J."/>
            <person name="Shirley M."/>
            <person name="Wan K.L."/>
            <person name="Berriman M."/>
            <person name="Tomley F."/>
            <person name="Pain A."/>
        </authorList>
    </citation>
    <scope>NUCLEOTIDE SEQUENCE [LARGE SCALE GENOMIC DNA]</scope>
    <source>
        <strain evidence="2">Weybridge</strain>
    </source>
</reference>
<evidence type="ECO:0008006" key="4">
    <source>
        <dbReference type="Google" id="ProtNLM"/>
    </source>
</evidence>
<dbReference type="RefSeq" id="XP_013338321.1">
    <property type="nucleotide sequence ID" value="XM_013482867.1"/>
</dbReference>
<dbReference type="AlphaFoldDB" id="U6MCC7"/>
<feature type="region of interest" description="Disordered" evidence="1">
    <location>
        <begin position="62"/>
        <end position="92"/>
    </location>
</feature>
<reference evidence="2" key="2">
    <citation type="submission" date="2013-10" db="EMBL/GenBank/DDBJ databases">
        <authorList>
            <person name="Aslett M."/>
        </authorList>
    </citation>
    <scope>NUCLEOTIDE SEQUENCE [LARGE SCALE GENOMIC DNA]</scope>
    <source>
        <strain evidence="2">Weybridge</strain>
    </source>
</reference>
<name>U6MCC7_EIMMA</name>
<evidence type="ECO:0000313" key="3">
    <source>
        <dbReference type="Proteomes" id="UP000030763"/>
    </source>
</evidence>
<evidence type="ECO:0000313" key="2">
    <source>
        <dbReference type="EMBL" id="CDJ61671.1"/>
    </source>
</evidence>
<organism evidence="2 3">
    <name type="scientific">Eimeria maxima</name>
    <name type="common">Coccidian parasite</name>
    <dbReference type="NCBI Taxonomy" id="5804"/>
    <lineage>
        <taxon>Eukaryota</taxon>
        <taxon>Sar</taxon>
        <taxon>Alveolata</taxon>
        <taxon>Apicomplexa</taxon>
        <taxon>Conoidasida</taxon>
        <taxon>Coccidia</taxon>
        <taxon>Eucoccidiorida</taxon>
        <taxon>Eimeriorina</taxon>
        <taxon>Eimeriidae</taxon>
        <taxon>Eimeria</taxon>
    </lineage>
</organism>
<keyword evidence="3" id="KW-1185">Reference proteome</keyword>
<proteinExistence type="predicted"/>
<dbReference type="EMBL" id="HG722174">
    <property type="protein sequence ID" value="CDJ61671.1"/>
    <property type="molecule type" value="Genomic_DNA"/>
</dbReference>
<protein>
    <recommendedName>
        <fullName evidence="4">Ppg3</fullName>
    </recommendedName>
</protein>
<dbReference type="OMA" id="PARIVWH"/>
<accession>U6MCC7</accession>
<dbReference type="GeneID" id="25335142"/>
<feature type="region of interest" description="Disordered" evidence="1">
    <location>
        <begin position="794"/>
        <end position="820"/>
    </location>
</feature>
<feature type="compositionally biased region" description="Low complexity" evidence="1">
    <location>
        <begin position="13"/>
        <end position="23"/>
    </location>
</feature>
<evidence type="ECO:0000256" key="1">
    <source>
        <dbReference type="SAM" id="MobiDB-lite"/>
    </source>
</evidence>
<dbReference type="OrthoDB" id="348141at2759"/>